<proteinExistence type="predicted"/>
<dbReference type="AlphaFoldDB" id="A0A371CKG5"/>
<accession>A0A371CKG5</accession>
<evidence type="ECO:0000313" key="1">
    <source>
        <dbReference type="EMBL" id="RDX40775.1"/>
    </source>
</evidence>
<protein>
    <submittedName>
        <fullName evidence="1">Uncharacterized protein</fullName>
    </submittedName>
</protein>
<feature type="non-terminal residue" evidence="1">
    <location>
        <position position="98"/>
    </location>
</feature>
<name>A0A371CKG5_9APHY</name>
<dbReference type="EMBL" id="KZ857537">
    <property type="protein sequence ID" value="RDX40775.1"/>
    <property type="molecule type" value="Genomic_DNA"/>
</dbReference>
<keyword evidence="2" id="KW-1185">Reference proteome</keyword>
<reference evidence="1 2" key="1">
    <citation type="journal article" date="2018" name="Biotechnol. Biofuels">
        <title>Integrative visual omics of the white-rot fungus Polyporus brumalis exposes the biotechnological potential of its oxidative enzymes for delignifying raw plant biomass.</title>
        <authorList>
            <person name="Miyauchi S."/>
            <person name="Rancon A."/>
            <person name="Drula E."/>
            <person name="Hage H."/>
            <person name="Chaduli D."/>
            <person name="Favel A."/>
            <person name="Grisel S."/>
            <person name="Henrissat B."/>
            <person name="Herpoel-Gimbert I."/>
            <person name="Ruiz-Duenas F.J."/>
            <person name="Chevret D."/>
            <person name="Hainaut M."/>
            <person name="Lin J."/>
            <person name="Wang M."/>
            <person name="Pangilinan J."/>
            <person name="Lipzen A."/>
            <person name="Lesage-Meessen L."/>
            <person name="Navarro D."/>
            <person name="Riley R."/>
            <person name="Grigoriev I.V."/>
            <person name="Zhou S."/>
            <person name="Raouche S."/>
            <person name="Rosso M.N."/>
        </authorList>
    </citation>
    <scope>NUCLEOTIDE SEQUENCE [LARGE SCALE GENOMIC DNA]</scope>
    <source>
        <strain evidence="1 2">BRFM 1820</strain>
    </source>
</reference>
<evidence type="ECO:0000313" key="2">
    <source>
        <dbReference type="Proteomes" id="UP000256964"/>
    </source>
</evidence>
<feature type="non-terminal residue" evidence="1">
    <location>
        <position position="1"/>
    </location>
</feature>
<dbReference type="Proteomes" id="UP000256964">
    <property type="component" value="Unassembled WGS sequence"/>
</dbReference>
<dbReference type="OrthoDB" id="3062870at2759"/>
<dbReference type="STRING" id="139420.A0A371CKG5"/>
<sequence>DFAESMRVEWSRFRARVERWGEEEQLLLEEMRRVLEYFEHRAGWWRDQAGRRSDVSPQLATALGIYAEKQALVMDHLREHFVALWIPYLESSGPLPPW</sequence>
<gene>
    <name evidence="1" type="ORF">OH76DRAFT_1302131</name>
</gene>
<organism evidence="1 2">
    <name type="scientific">Lentinus brumalis</name>
    <dbReference type="NCBI Taxonomy" id="2498619"/>
    <lineage>
        <taxon>Eukaryota</taxon>
        <taxon>Fungi</taxon>
        <taxon>Dikarya</taxon>
        <taxon>Basidiomycota</taxon>
        <taxon>Agaricomycotina</taxon>
        <taxon>Agaricomycetes</taxon>
        <taxon>Polyporales</taxon>
        <taxon>Polyporaceae</taxon>
        <taxon>Lentinus</taxon>
    </lineage>
</organism>